<dbReference type="InterPro" id="IPR013517">
    <property type="entry name" value="FG-GAP"/>
</dbReference>
<feature type="signal peptide" evidence="2">
    <location>
        <begin position="1"/>
        <end position="22"/>
    </location>
</feature>
<dbReference type="Pfam" id="PF13517">
    <property type="entry name" value="FG-GAP_3"/>
    <property type="match status" value="2"/>
</dbReference>
<dbReference type="RefSeq" id="WP_322609082.1">
    <property type="nucleotide sequence ID" value="NZ_JARVCO010000010.1"/>
</dbReference>
<reference evidence="3 4" key="1">
    <citation type="journal article" date="2024" name="Appl. Environ. Microbiol.">
        <title>Pontiella agarivorans sp. nov., a novel marine anaerobic bacterium capable of degrading macroalgal polysaccharides and fixing nitrogen.</title>
        <authorList>
            <person name="Liu N."/>
            <person name="Kivenson V."/>
            <person name="Peng X."/>
            <person name="Cui Z."/>
            <person name="Lankiewicz T.S."/>
            <person name="Gosselin K.M."/>
            <person name="English C.J."/>
            <person name="Blair E.M."/>
            <person name="O'Malley M.A."/>
            <person name="Valentine D.L."/>
        </authorList>
    </citation>
    <scope>NUCLEOTIDE SEQUENCE [LARGE SCALE GENOMIC DNA]</scope>
    <source>
        <strain evidence="3 4">NLcol2</strain>
    </source>
</reference>
<evidence type="ECO:0000313" key="3">
    <source>
        <dbReference type="EMBL" id="MDZ8119298.1"/>
    </source>
</evidence>
<comment type="caution">
    <text evidence="3">The sequence shown here is derived from an EMBL/GenBank/DDBJ whole genome shotgun (WGS) entry which is preliminary data.</text>
</comment>
<evidence type="ECO:0000313" key="4">
    <source>
        <dbReference type="Proteomes" id="UP001290861"/>
    </source>
</evidence>
<gene>
    <name evidence="3" type="ORF">P9H32_11755</name>
</gene>
<sequence>MKCKRIFICGLAALLSTGAVQAVINPALQPDVYFTKYDNVLVLRLDEIDADAGVLSCAVVEVLKGAYQPQESIEITFAGVMKSQVAERVSAGVFEVGKAFPVFAGKPSRRKSKRQVRMYFDEFFVGEVLEPGRLQIGVSDGSEKDSEGRAVNTLAGIYCGMTGELIQMLKDMAAGSDYYPRKAYVKFKPDMLISQLQGSVEGAAMFDLNGDGMEDLVACSPMGDRVFLQVEPMQFSDATEKLGITSASVSCSAADVDCDGLADLMLGSTIYRGVFDQTYRLEKTDWLNVENAAALKSASFVELNGDGFPDVVISYEGGGLQALLNPGGAGEFAALSAGLPDTGNGYIVAGDWNGDARTDLFYSEGRGHFLVQDENGGFQSLEHDIDFSFRTGVDEVGKTGAGIFMPTYRQDRMDLVVPIEKDWLIIENRDGVPTDTTRYGNEISEGSDYHLATVYADLNVDGYMDIYTVCDQRKENRYIINRGYGSYMHAKVHVDEKPLFKGPAHGSGGRSLAVGDVNDDGAPDLLIGNESGQVFLIINDTLSMRVEGELLTKDEQRLLHVALCSVRVLGPKGVVGAKVRLLDESGNAVCRKDLGGNTATGCSSPDTVCFAVRRPGKYTVNVEYADGHVRNEDVELIQTERASIVVERGDADDAAW</sequence>
<evidence type="ECO:0000256" key="1">
    <source>
        <dbReference type="ARBA" id="ARBA00022729"/>
    </source>
</evidence>
<dbReference type="PANTHER" id="PTHR46580:SF2">
    <property type="entry name" value="MAM DOMAIN-CONTAINING PROTEIN"/>
    <property type="match status" value="1"/>
</dbReference>
<name>A0ABU5MYQ2_9BACT</name>
<dbReference type="EMBL" id="JARVCO010000010">
    <property type="protein sequence ID" value="MDZ8119298.1"/>
    <property type="molecule type" value="Genomic_DNA"/>
</dbReference>
<feature type="chain" id="PRO_5046944815" evidence="2">
    <location>
        <begin position="23"/>
        <end position="656"/>
    </location>
</feature>
<proteinExistence type="predicted"/>
<keyword evidence="4" id="KW-1185">Reference proteome</keyword>
<dbReference type="SUPFAM" id="SSF69318">
    <property type="entry name" value="Integrin alpha N-terminal domain"/>
    <property type="match status" value="2"/>
</dbReference>
<organism evidence="3 4">
    <name type="scientific">Pontiella agarivorans</name>
    <dbReference type="NCBI Taxonomy" id="3038953"/>
    <lineage>
        <taxon>Bacteria</taxon>
        <taxon>Pseudomonadati</taxon>
        <taxon>Kiritimatiellota</taxon>
        <taxon>Kiritimatiellia</taxon>
        <taxon>Kiritimatiellales</taxon>
        <taxon>Pontiellaceae</taxon>
        <taxon>Pontiella</taxon>
    </lineage>
</organism>
<dbReference type="PANTHER" id="PTHR46580">
    <property type="entry name" value="SENSOR KINASE-RELATED"/>
    <property type="match status" value="1"/>
</dbReference>
<evidence type="ECO:0000256" key="2">
    <source>
        <dbReference type="SAM" id="SignalP"/>
    </source>
</evidence>
<protein>
    <submittedName>
        <fullName evidence="3">VCBS repeat-containing protein</fullName>
    </submittedName>
</protein>
<dbReference type="InterPro" id="IPR028994">
    <property type="entry name" value="Integrin_alpha_N"/>
</dbReference>
<dbReference type="Pfam" id="PF01839">
    <property type="entry name" value="FG-GAP"/>
    <property type="match status" value="1"/>
</dbReference>
<keyword evidence="1 2" id="KW-0732">Signal</keyword>
<dbReference type="Gene3D" id="2.130.10.130">
    <property type="entry name" value="Integrin alpha, N-terminal"/>
    <property type="match status" value="2"/>
</dbReference>
<accession>A0ABU5MYQ2</accession>
<dbReference type="Proteomes" id="UP001290861">
    <property type="component" value="Unassembled WGS sequence"/>
</dbReference>